<sequence length="144" mass="16161">MICLENSPCTTLGPCCLCKLVQSLVEASNWHFRNAFGPTHQSKLRFCYSPHRSVTYSHVTSDLSHGFSGLAFRWSYNPLQCVFAHFLDVDLIAKLLETTDFIGHCLPSRISARHVFTILISWNPLKIEVTVAGSIAFFIIKIAS</sequence>
<dbReference type="AlphaFoldDB" id="A0A8X6UZG7"/>
<protein>
    <submittedName>
        <fullName evidence="1">Uncharacterized protein</fullName>
    </submittedName>
</protein>
<dbReference type="Proteomes" id="UP000887159">
    <property type="component" value="Unassembled WGS sequence"/>
</dbReference>
<keyword evidence="2" id="KW-1185">Reference proteome</keyword>
<organism evidence="1 2">
    <name type="scientific">Trichonephila clavipes</name>
    <name type="common">Golden silk orbweaver</name>
    <name type="synonym">Nephila clavipes</name>
    <dbReference type="NCBI Taxonomy" id="2585209"/>
    <lineage>
        <taxon>Eukaryota</taxon>
        <taxon>Metazoa</taxon>
        <taxon>Ecdysozoa</taxon>
        <taxon>Arthropoda</taxon>
        <taxon>Chelicerata</taxon>
        <taxon>Arachnida</taxon>
        <taxon>Araneae</taxon>
        <taxon>Araneomorphae</taxon>
        <taxon>Entelegynae</taxon>
        <taxon>Araneoidea</taxon>
        <taxon>Nephilidae</taxon>
        <taxon>Trichonephila</taxon>
    </lineage>
</organism>
<dbReference type="EMBL" id="BMAU01021076">
    <property type="protein sequence ID" value="GFX89687.1"/>
    <property type="molecule type" value="Genomic_DNA"/>
</dbReference>
<gene>
    <name evidence="1" type="ORF">TNCV_3711191</name>
</gene>
<evidence type="ECO:0000313" key="2">
    <source>
        <dbReference type="Proteomes" id="UP000887159"/>
    </source>
</evidence>
<evidence type="ECO:0000313" key="1">
    <source>
        <dbReference type="EMBL" id="GFX89687.1"/>
    </source>
</evidence>
<name>A0A8X6UZG7_TRICX</name>
<proteinExistence type="predicted"/>
<accession>A0A8X6UZG7</accession>
<reference evidence="1" key="1">
    <citation type="submission" date="2020-08" db="EMBL/GenBank/DDBJ databases">
        <title>Multicomponent nature underlies the extraordinary mechanical properties of spider dragline silk.</title>
        <authorList>
            <person name="Kono N."/>
            <person name="Nakamura H."/>
            <person name="Mori M."/>
            <person name="Yoshida Y."/>
            <person name="Ohtoshi R."/>
            <person name="Malay A.D."/>
            <person name="Moran D.A.P."/>
            <person name="Tomita M."/>
            <person name="Numata K."/>
            <person name="Arakawa K."/>
        </authorList>
    </citation>
    <scope>NUCLEOTIDE SEQUENCE</scope>
</reference>
<comment type="caution">
    <text evidence="1">The sequence shown here is derived from an EMBL/GenBank/DDBJ whole genome shotgun (WGS) entry which is preliminary data.</text>
</comment>